<evidence type="ECO:0000256" key="2">
    <source>
        <dbReference type="PROSITE-ProRule" id="PRU01161"/>
    </source>
</evidence>
<accession>A0ABR0BDE5</accession>
<evidence type="ECO:0000256" key="3">
    <source>
        <dbReference type="SAM" id="MobiDB-lite"/>
    </source>
</evidence>
<dbReference type="Gene3D" id="3.40.1090.10">
    <property type="entry name" value="Cytosolic phospholipase A2 catalytic domain"/>
    <property type="match status" value="1"/>
</dbReference>
<dbReference type="EMBL" id="JAWRVI010000273">
    <property type="protein sequence ID" value="KAK4069645.1"/>
    <property type="molecule type" value="Genomic_DNA"/>
</dbReference>
<name>A0ABR0BDE5_PURLI</name>
<reference evidence="5 6" key="1">
    <citation type="journal article" date="2024" name="Microbiol. Resour. Announc.">
        <title>Genome annotations for the ascomycete fungi Trichoderma harzianum, Trichoderma aggressivum, and Purpureocillium lilacinum.</title>
        <authorList>
            <person name="Beijen E.P.W."/>
            <person name="Ohm R.A."/>
        </authorList>
    </citation>
    <scope>NUCLEOTIDE SEQUENCE [LARGE SCALE GENOMIC DNA]</scope>
    <source>
        <strain evidence="5 6">CBS 150709</strain>
    </source>
</reference>
<comment type="caution">
    <text evidence="5">The sequence shown here is derived from an EMBL/GenBank/DDBJ whole genome shotgun (WGS) entry which is preliminary data.</text>
</comment>
<dbReference type="InterPro" id="IPR016035">
    <property type="entry name" value="Acyl_Trfase/lysoPLipase"/>
</dbReference>
<dbReference type="PANTHER" id="PTHR24185:SF8">
    <property type="entry name" value="PNPLA DOMAIN-CONTAINING PROTEIN"/>
    <property type="match status" value="1"/>
</dbReference>
<keyword evidence="1" id="KW-0443">Lipid metabolism</keyword>
<dbReference type="InterPro" id="IPR002641">
    <property type="entry name" value="PNPLA_dom"/>
</dbReference>
<organism evidence="5 6">
    <name type="scientific">Purpureocillium lilacinum</name>
    <name type="common">Paecilomyces lilacinus</name>
    <dbReference type="NCBI Taxonomy" id="33203"/>
    <lineage>
        <taxon>Eukaryota</taxon>
        <taxon>Fungi</taxon>
        <taxon>Dikarya</taxon>
        <taxon>Ascomycota</taxon>
        <taxon>Pezizomycotina</taxon>
        <taxon>Sordariomycetes</taxon>
        <taxon>Hypocreomycetidae</taxon>
        <taxon>Hypocreales</taxon>
        <taxon>Ophiocordycipitaceae</taxon>
        <taxon>Purpureocillium</taxon>
    </lineage>
</organism>
<evidence type="ECO:0000313" key="5">
    <source>
        <dbReference type="EMBL" id="KAK4069645.1"/>
    </source>
</evidence>
<comment type="caution">
    <text evidence="2">Lacks conserved residue(s) required for the propagation of feature annotation.</text>
</comment>
<feature type="region of interest" description="Disordered" evidence="3">
    <location>
        <begin position="903"/>
        <end position="923"/>
    </location>
</feature>
<dbReference type="Proteomes" id="UP001287286">
    <property type="component" value="Unassembled WGS sequence"/>
</dbReference>
<dbReference type="PROSITE" id="PS51635">
    <property type="entry name" value="PNPLA"/>
    <property type="match status" value="1"/>
</dbReference>
<gene>
    <name evidence="5" type="ORF">Purlil1_13671</name>
</gene>
<keyword evidence="6" id="KW-1185">Reference proteome</keyword>
<protein>
    <recommendedName>
        <fullName evidence="4">PNPLA domain-containing protein</fullName>
    </recommendedName>
</protein>
<feature type="domain" description="PNPLA" evidence="4">
    <location>
        <begin position="462"/>
        <end position="665"/>
    </location>
</feature>
<evidence type="ECO:0000313" key="6">
    <source>
        <dbReference type="Proteomes" id="UP001287286"/>
    </source>
</evidence>
<feature type="short sequence motif" description="GXGXXG" evidence="2">
    <location>
        <begin position="466"/>
        <end position="471"/>
    </location>
</feature>
<proteinExistence type="predicted"/>
<sequence>MGSCKHTDWIRLWKNGERTGLDITDKPRRLLDDIEQVDNRTPSFLVLLGNHSKRVALTRLRIGNARLCSRRGNGDYHLFLSSAKDYKDKPLLIADGDIPSHHRLPTASRTSRCHEVAALEGASDVIPGNVKDKADALLHRSLVPFADVIILFTQDVGGLDAAMHHVRAWQNKGAASSSGGHPRLILVVKREDQGRALLAARESMHEENTSTSCFEDVCVLCMPDGASRATRRSERPAANWDVFRHTLFTALELSRQTRKRSGLLFSARHFVELLQQGAARAITASWEPFDYVKASRMYNKVPQTLASHLATFIKLFDSGETIKDVAIPLIASSFVLDHYPPGMHEFKPRTVFEAIYKVKCIQLMQETAADPDIRQLLPTDFVSLVEEHMVEQFQNFHRLGTASEAHRTQLRRFSRVLEQIASEETYDGDKRLVHIEQCVICSKDMEALSIKEELQTATVRVLSLDGGGARGITEIESLLELQELAAPGFCSDSVMAGISRAAETTSRNLPVGPSNRDRFSEFFARCPGKYPSANLDMLLQDEYGGTRSIMDYSMANEAGIKFGFTLTSLGDTSTYIATNYNGVGQFSGTAGKIFPSVLYFHLRGLTISDYEVLRPKVGLRNIPLWELVRSAIAAPFYFTPKYIPNVGTFQDGGLTFFNNPVSIAMQETAALYPSKADPSIVASFGTGFSRPSSGASILGRLAGAFEVLTSSRIRWKQLLSHRRVGERTEFFRFDVEFQSAAPALDDVAKIEEVSAIAQNVVAESSTVERLAKHLRAELFYFELDGEQPLRYANGAFSCVGHIYCRLRPGTAEYQVFMEQLGETAATFSIAGRTLPISAGSPTGTTRGLEFRQTAHFRVSSRQDAFAIKLDEGAGGYSISGSPFTLQWLIQEQQLEATFGTIDHRKRKRQDGNCRARTKRRRRQ</sequence>
<evidence type="ECO:0000256" key="1">
    <source>
        <dbReference type="ARBA" id="ARBA00023098"/>
    </source>
</evidence>
<dbReference type="SUPFAM" id="SSF52151">
    <property type="entry name" value="FabD/lysophospholipase-like"/>
    <property type="match status" value="1"/>
</dbReference>
<dbReference type="PANTHER" id="PTHR24185">
    <property type="entry name" value="CALCIUM-INDEPENDENT PHOSPHOLIPASE A2-GAMMA"/>
    <property type="match status" value="1"/>
</dbReference>
<feature type="short sequence motif" description="DGA/G" evidence="2">
    <location>
        <begin position="651"/>
        <end position="653"/>
    </location>
</feature>
<evidence type="ECO:0000259" key="4">
    <source>
        <dbReference type="PROSITE" id="PS51635"/>
    </source>
</evidence>